<dbReference type="FunFam" id="1.10.220.150:FF:000009">
    <property type="entry name" value="stromal membrane-associated protein 1 isoform X1"/>
    <property type="match status" value="1"/>
</dbReference>
<reference evidence="17" key="1">
    <citation type="journal article" date="2020" name="Microb. Genom.">
        <title>Genetic diversity of clinical and environmental Mucorales isolates obtained from an investigation of mucormycosis cases among solid organ transplant recipients.</title>
        <authorList>
            <person name="Nguyen M.H."/>
            <person name="Kaul D."/>
            <person name="Muto C."/>
            <person name="Cheng S.J."/>
            <person name="Richter R.A."/>
            <person name="Bruno V.M."/>
            <person name="Liu G."/>
            <person name="Beyhan S."/>
            <person name="Sundermann A.J."/>
            <person name="Mounaud S."/>
            <person name="Pasculle A.W."/>
            <person name="Nierman W.C."/>
            <person name="Driscoll E."/>
            <person name="Cumbie R."/>
            <person name="Clancy C.J."/>
            <person name="Dupont C.L."/>
        </authorList>
    </citation>
    <scope>NUCLEOTIDE SEQUENCE</scope>
    <source>
        <strain evidence="17">GL11</strain>
    </source>
</reference>
<feature type="domain" description="PLD phosphodiesterase" evidence="14">
    <location>
        <begin position="705"/>
        <end position="732"/>
    </location>
</feature>
<dbReference type="GO" id="GO:0004630">
    <property type="term" value="F:phospholipase D activity"/>
    <property type="evidence" value="ECO:0007669"/>
    <property type="project" value="UniProtKB-UniRule"/>
</dbReference>
<dbReference type="InterPro" id="IPR038508">
    <property type="entry name" value="ArfGAP_dom_sf"/>
</dbReference>
<dbReference type="Pfam" id="PF13091">
    <property type="entry name" value="PLDc_2"/>
    <property type="match status" value="1"/>
</dbReference>
<dbReference type="CDD" id="cd08204">
    <property type="entry name" value="ArfGap"/>
    <property type="match status" value="1"/>
</dbReference>
<dbReference type="InterPro" id="IPR001736">
    <property type="entry name" value="PLipase_D/transphosphatidylase"/>
</dbReference>
<dbReference type="SMART" id="SM00312">
    <property type="entry name" value="PX"/>
    <property type="match status" value="1"/>
</dbReference>
<keyword evidence="3" id="KW-0343">GTPase activation</keyword>
<evidence type="ECO:0000256" key="2">
    <source>
        <dbReference type="ARBA" id="ARBA00008664"/>
    </source>
</evidence>
<accession>A0A9P6XI17</accession>
<evidence type="ECO:0000259" key="15">
    <source>
        <dbReference type="PROSITE" id="PS50115"/>
    </source>
</evidence>
<dbReference type="CDD" id="cd09138">
    <property type="entry name" value="PLDc_vPLD1_2_yPLD_like_1"/>
    <property type="match status" value="1"/>
</dbReference>
<dbReference type="Pfam" id="PF00787">
    <property type="entry name" value="PX"/>
    <property type="match status" value="1"/>
</dbReference>
<dbReference type="InterPro" id="IPR001164">
    <property type="entry name" value="ArfGAP_dom"/>
</dbReference>
<evidence type="ECO:0000256" key="3">
    <source>
        <dbReference type="ARBA" id="ARBA00022468"/>
    </source>
</evidence>
<gene>
    <name evidence="17" type="ORF">G6F64_001700</name>
</gene>
<dbReference type="GO" id="GO:0035556">
    <property type="term" value="P:intracellular signal transduction"/>
    <property type="evidence" value="ECO:0007669"/>
    <property type="project" value="InterPro"/>
</dbReference>
<dbReference type="Gene3D" id="1.10.220.150">
    <property type="entry name" value="Arf GTPase activating protein"/>
    <property type="match status" value="1"/>
</dbReference>
<dbReference type="GO" id="GO:0005096">
    <property type="term" value="F:GTPase activator activity"/>
    <property type="evidence" value="ECO:0007669"/>
    <property type="project" value="UniProtKB-KW"/>
</dbReference>
<dbReference type="InterPro" id="IPR036871">
    <property type="entry name" value="PX_dom_sf"/>
</dbReference>
<dbReference type="CDD" id="cd09141">
    <property type="entry name" value="PLDc_vPLD1_2_yPLD_like_2"/>
    <property type="match status" value="1"/>
</dbReference>
<keyword evidence="4" id="KW-0479">Metal-binding</keyword>
<protein>
    <recommendedName>
        <fullName evidence="11">Phospholipase</fullName>
        <ecNumber evidence="11">3.1.4.4</ecNumber>
    </recommendedName>
</protein>
<dbReference type="InterPro" id="IPR037278">
    <property type="entry name" value="ARFGAP/RecO"/>
</dbReference>
<feature type="region of interest" description="Disordered" evidence="13">
    <location>
        <begin position="170"/>
        <end position="198"/>
    </location>
</feature>
<dbReference type="Pfam" id="PF00614">
    <property type="entry name" value="PLDc"/>
    <property type="match status" value="1"/>
</dbReference>
<dbReference type="GO" id="GO:0035091">
    <property type="term" value="F:phosphatidylinositol binding"/>
    <property type="evidence" value="ECO:0007669"/>
    <property type="project" value="InterPro"/>
</dbReference>
<evidence type="ECO:0000256" key="7">
    <source>
        <dbReference type="ARBA" id="ARBA00022801"/>
    </source>
</evidence>
<dbReference type="PROSITE" id="PS50195">
    <property type="entry name" value="PX"/>
    <property type="match status" value="1"/>
</dbReference>
<evidence type="ECO:0000259" key="16">
    <source>
        <dbReference type="PROSITE" id="PS50195"/>
    </source>
</evidence>
<dbReference type="SMART" id="SM00105">
    <property type="entry name" value="ArfGap"/>
    <property type="match status" value="1"/>
</dbReference>
<evidence type="ECO:0000256" key="9">
    <source>
        <dbReference type="ARBA" id="ARBA00022963"/>
    </source>
</evidence>
<feature type="compositionally biased region" description="Low complexity" evidence="13">
    <location>
        <begin position="184"/>
        <end position="195"/>
    </location>
</feature>
<evidence type="ECO:0000256" key="13">
    <source>
        <dbReference type="SAM" id="MobiDB-lite"/>
    </source>
</evidence>
<comment type="caution">
    <text evidence="17">The sequence shown here is derived from an EMBL/GenBank/DDBJ whole genome shotgun (WGS) entry which is preliminary data.</text>
</comment>
<dbReference type="PANTHER" id="PTHR18896">
    <property type="entry name" value="PHOSPHOLIPASE D"/>
    <property type="match status" value="1"/>
</dbReference>
<keyword evidence="10" id="KW-0443">Lipid metabolism</keyword>
<feature type="domain" description="PX" evidence="16">
    <location>
        <begin position="329"/>
        <end position="461"/>
    </location>
</feature>
<evidence type="ECO:0000256" key="6">
    <source>
        <dbReference type="ARBA" id="ARBA00022771"/>
    </source>
</evidence>
<dbReference type="SUPFAM" id="SSF57863">
    <property type="entry name" value="ArfGap/RecO-like zinc finger"/>
    <property type="match status" value="1"/>
</dbReference>
<feature type="compositionally biased region" description="Polar residues" evidence="13">
    <location>
        <begin position="993"/>
        <end position="1002"/>
    </location>
</feature>
<dbReference type="EC" id="3.1.4.4" evidence="11"/>
<dbReference type="GO" id="GO:0006654">
    <property type="term" value="P:phosphatidic acid biosynthetic process"/>
    <property type="evidence" value="ECO:0007669"/>
    <property type="project" value="InterPro"/>
</dbReference>
<dbReference type="Proteomes" id="UP000716291">
    <property type="component" value="Unassembled WGS sequence"/>
</dbReference>
<dbReference type="InterPro" id="IPR001683">
    <property type="entry name" value="PX_dom"/>
</dbReference>
<evidence type="ECO:0000256" key="1">
    <source>
        <dbReference type="ARBA" id="ARBA00000798"/>
    </source>
</evidence>
<feature type="domain" description="Arf-GAP" evidence="15">
    <location>
        <begin position="14"/>
        <end position="134"/>
    </location>
</feature>
<evidence type="ECO:0000256" key="5">
    <source>
        <dbReference type="ARBA" id="ARBA00022737"/>
    </source>
</evidence>
<dbReference type="PROSITE" id="PS50035">
    <property type="entry name" value="PLD"/>
    <property type="match status" value="2"/>
</dbReference>
<evidence type="ECO:0000256" key="11">
    <source>
        <dbReference type="PIRNR" id="PIRNR009376"/>
    </source>
</evidence>
<evidence type="ECO:0000256" key="12">
    <source>
        <dbReference type="PROSITE-ProRule" id="PRU00288"/>
    </source>
</evidence>
<dbReference type="EMBL" id="JAANQT010000135">
    <property type="protein sequence ID" value="KAG1314150.1"/>
    <property type="molecule type" value="Genomic_DNA"/>
</dbReference>
<evidence type="ECO:0000313" key="17">
    <source>
        <dbReference type="EMBL" id="KAG1314150.1"/>
    </source>
</evidence>
<keyword evidence="9 11" id="KW-0442">Lipid degradation</keyword>
<dbReference type="PRINTS" id="PR00405">
    <property type="entry name" value="REVINTRACTNG"/>
</dbReference>
<feature type="region of interest" description="Disordered" evidence="13">
    <location>
        <begin position="992"/>
        <end position="1057"/>
    </location>
</feature>
<keyword evidence="6 12" id="KW-0863">Zinc-finger</keyword>
<keyword evidence="5" id="KW-0677">Repeat</keyword>
<dbReference type="PROSITE" id="PS50115">
    <property type="entry name" value="ARFGAP"/>
    <property type="match status" value="1"/>
</dbReference>
<evidence type="ECO:0000256" key="4">
    <source>
        <dbReference type="ARBA" id="ARBA00022723"/>
    </source>
</evidence>
<dbReference type="SUPFAM" id="SSF64268">
    <property type="entry name" value="PX domain"/>
    <property type="match status" value="1"/>
</dbReference>
<keyword evidence="7 11" id="KW-0378">Hydrolase</keyword>
<organism evidence="17 18">
    <name type="scientific">Rhizopus oryzae</name>
    <name type="common">Mucormycosis agent</name>
    <name type="synonym">Rhizopus arrhizus var. delemar</name>
    <dbReference type="NCBI Taxonomy" id="64495"/>
    <lineage>
        <taxon>Eukaryota</taxon>
        <taxon>Fungi</taxon>
        <taxon>Fungi incertae sedis</taxon>
        <taxon>Mucoromycota</taxon>
        <taxon>Mucoromycotina</taxon>
        <taxon>Mucoromycetes</taxon>
        <taxon>Mucorales</taxon>
        <taxon>Mucorineae</taxon>
        <taxon>Rhizopodaceae</taxon>
        <taxon>Rhizopus</taxon>
    </lineage>
</organism>
<dbReference type="GO" id="GO:0009395">
    <property type="term" value="P:phospholipid catabolic process"/>
    <property type="evidence" value="ECO:0007669"/>
    <property type="project" value="TreeGrafter"/>
</dbReference>
<keyword evidence="18" id="KW-1185">Reference proteome</keyword>
<feature type="compositionally biased region" description="Acidic residues" evidence="13">
    <location>
        <begin position="174"/>
        <end position="183"/>
    </location>
</feature>
<dbReference type="SUPFAM" id="SSF56024">
    <property type="entry name" value="Phospholipase D/nuclease"/>
    <property type="match status" value="2"/>
</dbReference>
<evidence type="ECO:0000259" key="14">
    <source>
        <dbReference type="PROSITE" id="PS50035"/>
    </source>
</evidence>
<evidence type="ECO:0000256" key="8">
    <source>
        <dbReference type="ARBA" id="ARBA00022833"/>
    </source>
</evidence>
<dbReference type="InterPro" id="IPR025202">
    <property type="entry name" value="PLD-like_dom"/>
</dbReference>
<dbReference type="CDD" id="cd01254">
    <property type="entry name" value="PH_PLD"/>
    <property type="match status" value="1"/>
</dbReference>
<feature type="domain" description="PLD phosphodiesterase" evidence="14">
    <location>
        <begin position="1066"/>
        <end position="1093"/>
    </location>
</feature>
<comment type="similarity">
    <text evidence="2 11">Belongs to the phospholipase D family.</text>
</comment>
<name>A0A9P6XI17_RHIOR</name>
<evidence type="ECO:0000313" key="18">
    <source>
        <dbReference type="Proteomes" id="UP000716291"/>
    </source>
</evidence>
<keyword evidence="8" id="KW-0862">Zinc</keyword>
<dbReference type="GO" id="GO:0008270">
    <property type="term" value="F:zinc ion binding"/>
    <property type="evidence" value="ECO:0007669"/>
    <property type="project" value="UniProtKB-KW"/>
</dbReference>
<comment type="catalytic activity">
    <reaction evidence="1 11">
        <text>a 1,2-diacyl-sn-glycero-3-phosphocholine + H2O = a 1,2-diacyl-sn-glycero-3-phosphate + choline + H(+)</text>
        <dbReference type="Rhea" id="RHEA:14445"/>
        <dbReference type="ChEBI" id="CHEBI:15354"/>
        <dbReference type="ChEBI" id="CHEBI:15377"/>
        <dbReference type="ChEBI" id="CHEBI:15378"/>
        <dbReference type="ChEBI" id="CHEBI:57643"/>
        <dbReference type="ChEBI" id="CHEBI:58608"/>
        <dbReference type="EC" id="3.1.4.4"/>
    </reaction>
</comment>
<dbReference type="InterPro" id="IPR016555">
    <property type="entry name" value="PLipase_D_euk"/>
</dbReference>
<dbReference type="Pfam" id="PF01412">
    <property type="entry name" value="ArfGap"/>
    <property type="match status" value="1"/>
</dbReference>
<sequence length="1316" mass="152173">MREKQSRATQERHERILNELCKIEGNNKCADCLTPSPRWASYSLGIFLCIRCASLHRKMGTHISKVKSISMDQWTAQEIQNMKEKGGNNNVNQQVISGNHCLPLALDDDFAFEKYIRDKWEKRLYETNKLKIDTRQETLVFPTPKEINVPIDFDPKAQWHKVFKKLHKYHHDDDDNNDDDTDNDSSSISSRTNNNYEMQRLNNSKIEDDALPSAEDMNQESKTDHSLQITTHNDKNYFQNPFSPTTNNSDNIPNESNPEVKRNWGKTLDKVRLIANMHTLPQKKSSDLERSSLFNQLPSLSPFYPPLFDPPFIALSKDEHGNPWPPVLLPFLKVAITDSELNTQGINQWIFRIELQYGDIKWVIKRTIADFINLHYTLKFKGRISDAVPNPPNFPSQFESWLSSAKGTIIPEDQERGAEKYQIAFKRRIALTQYLQKLLLRAHMKANYDLCEFFEISAVSIVEDMGWKGKEGYLENKVNFVVPRLCHVWKPHLWNKQWVILRDSYVAFISDVVSTSVDDVFLFDKSLMVQTKKPGLFGKYHNHITLENHFRRIEIKGSRREVEEWRESIQRVLDNSPWIKNHRFGSFAPVRHDAKVNWFIDAEDHFNAVGEAILSAKSEIYIADWWLSPELYLRRPPEKNQEFRIDRLLKRKAEEGVKIYIIVYKEMAVALTISSAHTKTWLQGLHKNIVVVRHPDHRSIDNNVLFWSHHEKMVIVDNRLAFIGGLDLCWGRYDTHSHRITDYPAKGHLHEIFPGQDYSNPRVKDFLSVTQYNLTLVDRQVTPRMPWHDMTVGMVGPIARDVARHFIQRWNFLKASKGMHRPNVPFLMPKGEYVAARDESLFKGTCRVQLLRSSSQWSSGITREHSIYNAYMECISKSKHFIYIENQFFISTTKEDKLLRNKIAQAIVERIKRAHKNKENYKVFILIPLIPAFEGDLASSNASAALNVMHFQYLTISRGGSSIVEKLKEAGIEPSDYIGWYSLRNWDKLVPTKNRQPSSETLPNPPTTVPKEEGGSSTGGVPPVPAHLVNAHQLHSEKEHDPPLPKTPAEGNGKDEEDGREYFVSELVYIHDKLLIVDDRIVLVGSANINDRSQLGNRDSEVAMLIEDTEMIPSFMDGKEYKASKFAHSLRMQLFKEHLGLLDFKDWNQLLQDGQADVKIELEDHHHDIHKPVTDQEIEKCEQAGPSAVLNQAKRSGDEPDVNLEAARVLDPLAPHCFYNIWNRTARENTLIYRKLFRCVPDDTVHTFEQHRKFVPDPAKIPHGHIADPNLHGQDIMKELLTVRGHLVQFPYNYLKDENMLGSLIRETVTPMTIFT</sequence>
<feature type="compositionally biased region" description="Basic and acidic residues" evidence="13">
    <location>
        <begin position="1034"/>
        <end position="1043"/>
    </location>
</feature>
<dbReference type="SMART" id="SM00155">
    <property type="entry name" value="PLDc"/>
    <property type="match status" value="2"/>
</dbReference>
<dbReference type="PIRSF" id="PIRSF009376">
    <property type="entry name" value="Phospholipase_D_euk"/>
    <property type="match status" value="1"/>
</dbReference>
<dbReference type="Gene3D" id="3.30.1520.10">
    <property type="entry name" value="Phox-like domain"/>
    <property type="match status" value="1"/>
</dbReference>
<evidence type="ECO:0000256" key="10">
    <source>
        <dbReference type="ARBA" id="ARBA00023098"/>
    </source>
</evidence>
<dbReference type="InterPro" id="IPR015679">
    <property type="entry name" value="PLipase_D_fam"/>
</dbReference>
<proteinExistence type="inferred from homology"/>
<dbReference type="PANTHER" id="PTHR18896:SF76">
    <property type="entry name" value="PHOSPHOLIPASE"/>
    <property type="match status" value="1"/>
</dbReference>
<dbReference type="Gene3D" id="3.30.870.10">
    <property type="entry name" value="Endonuclease Chain A"/>
    <property type="match status" value="3"/>
</dbReference>